<dbReference type="InterPro" id="IPR036866">
    <property type="entry name" value="RibonucZ/Hydroxyglut_hydro"/>
</dbReference>
<dbReference type="EC" id="3.1.4.55" evidence="2"/>
<accession>A0A517M5S9</accession>
<protein>
    <submittedName>
        <fullName evidence="2">Phosphoribosyl 1,2-cyclic phosphodiesterase</fullName>
        <ecNumber evidence="2">3.1.4.55</ecNumber>
    </submittedName>
</protein>
<dbReference type="Proteomes" id="UP000319557">
    <property type="component" value="Chromosome"/>
</dbReference>
<evidence type="ECO:0000313" key="2">
    <source>
        <dbReference type="EMBL" id="QDS90233.1"/>
    </source>
</evidence>
<dbReference type="KEGG" id="ruv:EC9_44400"/>
<dbReference type="PANTHER" id="PTHR42663">
    <property type="entry name" value="HYDROLASE C777.06C-RELATED-RELATED"/>
    <property type="match status" value="1"/>
</dbReference>
<dbReference type="RefSeq" id="WP_246105808.1">
    <property type="nucleotide sequence ID" value="NZ_CP036261.1"/>
</dbReference>
<dbReference type="EMBL" id="CP036261">
    <property type="protein sequence ID" value="QDS90233.1"/>
    <property type="molecule type" value="Genomic_DNA"/>
</dbReference>
<keyword evidence="3" id="KW-1185">Reference proteome</keyword>
<keyword evidence="2" id="KW-0378">Hydrolase</keyword>
<dbReference type="Pfam" id="PF12706">
    <property type="entry name" value="Lactamase_B_2"/>
    <property type="match status" value="1"/>
</dbReference>
<dbReference type="PANTHER" id="PTHR42663:SF6">
    <property type="entry name" value="HYDROLASE C777.06C-RELATED"/>
    <property type="match status" value="1"/>
</dbReference>
<dbReference type="SUPFAM" id="SSF56281">
    <property type="entry name" value="Metallo-hydrolase/oxidoreductase"/>
    <property type="match status" value="1"/>
</dbReference>
<dbReference type="CDD" id="cd16279">
    <property type="entry name" value="metallo-hydrolase-like_MBL-fold"/>
    <property type="match status" value="1"/>
</dbReference>
<evidence type="ECO:0000259" key="1">
    <source>
        <dbReference type="SMART" id="SM00849"/>
    </source>
</evidence>
<feature type="domain" description="Metallo-beta-lactamase" evidence="1">
    <location>
        <begin position="44"/>
        <end position="238"/>
    </location>
</feature>
<sequence>MKKKLVSTDFSGQMIMLGTGTSVGVPAIGCGCDVCQSSNPKNNRTRCSVILGLPEGNLLIDTPPDLREQLLRERIGLVHAVAYTHEHADHLYGLDDLRLFPFYVGHPIPIYSEPLVQKRIYSAFDYAFADRDDTHPGARPALTMLQIGLEPFDVLGSTVTPIRLRHGPHFDVLGFRVGSIAYCTDTNEIPDESWPLLEGLDVLIIDALRHTPHATHFSVDQAIEVARKTGAKQTYLTHICHELDHDIDDAKLPPGINLAYDGMRIPLT</sequence>
<organism evidence="2 3">
    <name type="scientific">Rosistilla ulvae</name>
    <dbReference type="NCBI Taxonomy" id="1930277"/>
    <lineage>
        <taxon>Bacteria</taxon>
        <taxon>Pseudomonadati</taxon>
        <taxon>Planctomycetota</taxon>
        <taxon>Planctomycetia</taxon>
        <taxon>Pirellulales</taxon>
        <taxon>Pirellulaceae</taxon>
        <taxon>Rosistilla</taxon>
    </lineage>
</organism>
<evidence type="ECO:0000313" key="3">
    <source>
        <dbReference type="Proteomes" id="UP000319557"/>
    </source>
</evidence>
<dbReference type="SMART" id="SM00849">
    <property type="entry name" value="Lactamase_B"/>
    <property type="match status" value="1"/>
</dbReference>
<name>A0A517M5S9_9BACT</name>
<reference evidence="2 3" key="1">
    <citation type="submission" date="2019-02" db="EMBL/GenBank/DDBJ databases">
        <title>Deep-cultivation of Planctomycetes and their phenomic and genomic characterization uncovers novel biology.</title>
        <authorList>
            <person name="Wiegand S."/>
            <person name="Jogler M."/>
            <person name="Boedeker C."/>
            <person name="Pinto D."/>
            <person name="Vollmers J."/>
            <person name="Rivas-Marin E."/>
            <person name="Kohn T."/>
            <person name="Peeters S.H."/>
            <person name="Heuer A."/>
            <person name="Rast P."/>
            <person name="Oberbeckmann S."/>
            <person name="Bunk B."/>
            <person name="Jeske O."/>
            <person name="Meyerdierks A."/>
            <person name="Storesund J.E."/>
            <person name="Kallscheuer N."/>
            <person name="Luecker S."/>
            <person name="Lage O.M."/>
            <person name="Pohl T."/>
            <person name="Merkel B.J."/>
            <person name="Hornburger P."/>
            <person name="Mueller R.-W."/>
            <person name="Bruemmer F."/>
            <person name="Labrenz M."/>
            <person name="Spormann A.M."/>
            <person name="Op den Camp H."/>
            <person name="Overmann J."/>
            <person name="Amann R."/>
            <person name="Jetten M.S.M."/>
            <person name="Mascher T."/>
            <person name="Medema M.H."/>
            <person name="Devos D.P."/>
            <person name="Kaster A.-K."/>
            <person name="Ovreas L."/>
            <person name="Rohde M."/>
            <person name="Galperin M.Y."/>
            <person name="Jogler C."/>
        </authorList>
    </citation>
    <scope>NUCLEOTIDE SEQUENCE [LARGE SCALE GENOMIC DNA]</scope>
    <source>
        <strain evidence="2 3">EC9</strain>
    </source>
</reference>
<dbReference type="Gene3D" id="3.60.15.10">
    <property type="entry name" value="Ribonuclease Z/Hydroxyacylglutathione hydrolase-like"/>
    <property type="match status" value="1"/>
</dbReference>
<proteinExistence type="predicted"/>
<dbReference type="InterPro" id="IPR001279">
    <property type="entry name" value="Metallo-B-lactamas"/>
</dbReference>
<dbReference type="GO" id="GO:0103043">
    <property type="term" value="F:phosphoribosyl 1,2-cyclic phosphate phosphodiesterase activity"/>
    <property type="evidence" value="ECO:0007669"/>
    <property type="project" value="UniProtKB-EC"/>
</dbReference>
<gene>
    <name evidence="2" type="primary">phnP</name>
    <name evidence="2" type="ORF">EC9_44400</name>
</gene>
<dbReference type="AlphaFoldDB" id="A0A517M5S9"/>
<dbReference type="PROSITE" id="PS51257">
    <property type="entry name" value="PROKAR_LIPOPROTEIN"/>
    <property type="match status" value="1"/>
</dbReference>